<evidence type="ECO:0000256" key="1">
    <source>
        <dbReference type="SAM" id="MobiDB-lite"/>
    </source>
</evidence>
<gene>
    <name evidence="3" type="ORF">BFF78_07675</name>
</gene>
<evidence type="ECO:0000313" key="4">
    <source>
        <dbReference type="Proteomes" id="UP000094960"/>
    </source>
</evidence>
<name>A0A1D7Y5U7_9ACTN</name>
<dbReference type="GO" id="GO:0005975">
    <property type="term" value="P:carbohydrate metabolic process"/>
    <property type="evidence" value="ECO:0007669"/>
    <property type="project" value="UniProtKB-ARBA"/>
</dbReference>
<evidence type="ECO:0008006" key="5">
    <source>
        <dbReference type="Google" id="ProtNLM"/>
    </source>
</evidence>
<dbReference type="KEGG" id="spun:BFF78_07675"/>
<proteinExistence type="predicted"/>
<dbReference type="InterPro" id="IPR013783">
    <property type="entry name" value="Ig-like_fold"/>
</dbReference>
<dbReference type="EMBL" id="CP017248">
    <property type="protein sequence ID" value="AOR30941.1"/>
    <property type="molecule type" value="Genomic_DNA"/>
</dbReference>
<dbReference type="RefSeq" id="WP_069777593.1">
    <property type="nucleotide sequence ID" value="NZ_CP017248.1"/>
</dbReference>
<feature type="signal peptide" evidence="2">
    <location>
        <begin position="1"/>
        <end position="31"/>
    </location>
</feature>
<dbReference type="AlphaFoldDB" id="A0A1D7Y5U7"/>
<organism evidence="3 4">
    <name type="scientific">Streptomyces fodineus</name>
    <dbReference type="NCBI Taxonomy" id="1904616"/>
    <lineage>
        <taxon>Bacteria</taxon>
        <taxon>Bacillati</taxon>
        <taxon>Actinomycetota</taxon>
        <taxon>Actinomycetes</taxon>
        <taxon>Kitasatosporales</taxon>
        <taxon>Streptomycetaceae</taxon>
        <taxon>Streptomyces</taxon>
    </lineage>
</organism>
<evidence type="ECO:0000256" key="2">
    <source>
        <dbReference type="SAM" id="SignalP"/>
    </source>
</evidence>
<keyword evidence="2" id="KW-0732">Signal</keyword>
<reference evidence="4" key="1">
    <citation type="submission" date="2016-09" db="EMBL/GenBank/DDBJ databases">
        <title>Streptomyces puniciscabiei strain:TW1S1 Genome sequencing and assembly.</title>
        <authorList>
            <person name="Kim M.-K."/>
            <person name="Kim S.B."/>
        </authorList>
    </citation>
    <scope>NUCLEOTIDE SEQUENCE [LARGE SCALE GENOMIC DNA]</scope>
    <source>
        <strain evidence="4">TW1S1</strain>
    </source>
</reference>
<dbReference type="Proteomes" id="UP000094960">
    <property type="component" value="Chromosome"/>
</dbReference>
<feature type="chain" id="PRO_5009102602" description="Bacterial Ig domain-containing protein" evidence="2">
    <location>
        <begin position="32"/>
        <end position="150"/>
    </location>
</feature>
<feature type="compositionally biased region" description="Polar residues" evidence="1">
    <location>
        <begin position="42"/>
        <end position="58"/>
    </location>
</feature>
<protein>
    <recommendedName>
        <fullName evidence="5">Bacterial Ig domain-containing protein</fullName>
    </recommendedName>
</protein>
<sequence>MSFSRSRRARALAAGALSAAMLSTGTAGAVAATGTPAPKPSMTRTGTPSVRPSRTPTAMGSITVSANHKAVKAGNAVVFTGRVRGIKAGSTLVLQHLHNGKWSTLKTTATVNKNGTYTIKRTFTKKGTEQVRVAAKSGTFHSSPVTVKVS</sequence>
<accession>A0A1D7Y5U7</accession>
<dbReference type="Gene3D" id="2.60.40.10">
    <property type="entry name" value="Immunoglobulins"/>
    <property type="match status" value="1"/>
</dbReference>
<feature type="region of interest" description="Disordered" evidence="1">
    <location>
        <begin position="31"/>
        <end position="58"/>
    </location>
</feature>
<evidence type="ECO:0000313" key="3">
    <source>
        <dbReference type="EMBL" id="AOR30941.1"/>
    </source>
</evidence>
<keyword evidence="4" id="KW-1185">Reference proteome</keyword>